<dbReference type="SUPFAM" id="SSF56801">
    <property type="entry name" value="Acetyl-CoA synthetase-like"/>
    <property type="match status" value="1"/>
</dbReference>
<evidence type="ECO:0000313" key="7">
    <source>
        <dbReference type="EnsemblMetazoa" id="XP_019766497.1"/>
    </source>
</evidence>
<dbReference type="Pfam" id="PF00501">
    <property type="entry name" value="AMP-binding"/>
    <property type="match status" value="1"/>
</dbReference>
<dbReference type="Gene3D" id="3.30.300.30">
    <property type="match status" value="1"/>
</dbReference>
<dbReference type="InterPro" id="IPR045851">
    <property type="entry name" value="AMP-bd_C_sf"/>
</dbReference>
<evidence type="ECO:0000256" key="1">
    <source>
        <dbReference type="ARBA" id="ARBA00004275"/>
    </source>
</evidence>
<keyword evidence="8" id="KW-1185">Reference proteome</keyword>
<keyword evidence="3" id="KW-0436">Ligase</keyword>
<dbReference type="InterPro" id="IPR042099">
    <property type="entry name" value="ANL_N_sf"/>
</dbReference>
<name>A0AAR5PZW6_DENPD</name>
<reference evidence="8" key="1">
    <citation type="journal article" date="2013" name="Genome Biol.">
        <title>Draft genome of the mountain pine beetle, Dendroctonus ponderosae Hopkins, a major forest pest.</title>
        <authorList>
            <person name="Keeling C.I."/>
            <person name="Yuen M.M."/>
            <person name="Liao N.Y."/>
            <person name="Docking T.R."/>
            <person name="Chan S.K."/>
            <person name="Taylor G.A."/>
            <person name="Palmquist D.L."/>
            <person name="Jackman S.D."/>
            <person name="Nguyen A."/>
            <person name="Li M."/>
            <person name="Henderson H."/>
            <person name="Janes J.K."/>
            <person name="Zhao Y."/>
            <person name="Pandoh P."/>
            <person name="Moore R."/>
            <person name="Sperling F.A."/>
            <person name="Huber D.P."/>
            <person name="Birol I."/>
            <person name="Jones S.J."/>
            <person name="Bohlmann J."/>
        </authorList>
    </citation>
    <scope>NUCLEOTIDE SEQUENCE</scope>
</reference>
<dbReference type="Gene3D" id="3.40.50.12780">
    <property type="entry name" value="N-terminal domain of ligase-like"/>
    <property type="match status" value="1"/>
</dbReference>
<dbReference type="PANTHER" id="PTHR24096">
    <property type="entry name" value="LONG-CHAIN-FATTY-ACID--COA LIGASE"/>
    <property type="match status" value="1"/>
</dbReference>
<dbReference type="GO" id="GO:0016405">
    <property type="term" value="F:CoA-ligase activity"/>
    <property type="evidence" value="ECO:0007669"/>
    <property type="project" value="TreeGrafter"/>
</dbReference>
<evidence type="ECO:0000259" key="5">
    <source>
        <dbReference type="Pfam" id="PF00501"/>
    </source>
</evidence>
<dbReference type="PROSITE" id="PS00455">
    <property type="entry name" value="AMP_BINDING"/>
    <property type="match status" value="1"/>
</dbReference>
<evidence type="ECO:0000256" key="2">
    <source>
        <dbReference type="ARBA" id="ARBA00006432"/>
    </source>
</evidence>
<reference evidence="7" key="2">
    <citation type="submission" date="2024-08" db="UniProtKB">
        <authorList>
            <consortium name="EnsemblMetazoa"/>
        </authorList>
    </citation>
    <scope>IDENTIFICATION</scope>
</reference>
<dbReference type="EnsemblMetazoa" id="XM_019910938.1">
    <property type="protein sequence ID" value="XP_019766497.1"/>
    <property type="gene ID" value="LOC109541937"/>
</dbReference>
<dbReference type="Proteomes" id="UP000019118">
    <property type="component" value="Unassembled WGS sequence"/>
</dbReference>
<evidence type="ECO:0000259" key="6">
    <source>
        <dbReference type="Pfam" id="PF13193"/>
    </source>
</evidence>
<evidence type="ECO:0000256" key="4">
    <source>
        <dbReference type="ARBA" id="ARBA00023140"/>
    </source>
</evidence>
<dbReference type="InterPro" id="IPR020845">
    <property type="entry name" value="AMP-binding_CS"/>
</dbReference>
<dbReference type="AlphaFoldDB" id="A0AAR5PZW6"/>
<dbReference type="GO" id="GO:0005777">
    <property type="term" value="C:peroxisome"/>
    <property type="evidence" value="ECO:0007669"/>
    <property type="project" value="UniProtKB-SubCell"/>
</dbReference>
<evidence type="ECO:0000313" key="8">
    <source>
        <dbReference type="Proteomes" id="UP000019118"/>
    </source>
</evidence>
<comment type="subcellular location">
    <subcellularLocation>
        <location evidence="1">Peroxisome</location>
    </subcellularLocation>
</comment>
<feature type="domain" description="AMP-binding enzyme C-terminal" evidence="6">
    <location>
        <begin position="461"/>
        <end position="538"/>
    </location>
</feature>
<sequence>MNLQLLPYDVVRDESTNIISVTSIPEKTEFGVGYDFFHSMRRHKTKVVQHLVDTGETDTYEQLLQRAIRTALHLKALNLTKDDVVCLCSYNQPHNWVPFLACLFLGIPVASLDPSLSADETVHLLKLIHPKVLFIVPETVDMILECMKTAGVAEAKVVVYGPEVDTSRFTAFESFLEAHEDEREFQPTMAKDVSETAVIVFSSGSTGFPKGICCSHKAIFYQGFLQIRNGIFRPGGATLCYSTLYWLSAILTLSACILNGCSRVVHKQYDPKDIWNILHKYQVAYVFLPPFYAHCMISAGRPDGIDTSALYSLATGGGHLSTEKIRELRELLPGTFVSQMYGCSELCGVAVMFNLASTKDTLLMHSNPSSSGRPTPGCQYKVVNVETEDNSGPHQQGELLVKSEFSMVGYYQQDSSAAYDNEGWLCTGDIAYFDENHCFYIVDRKKEILKFRGYQVPPAVVEQILQEHPSVKQCIVIGIPHEVEGDHPMAIVVLHQSFVGRVTEEEITSFVEGRVNDFQRLRGGVKFIDVLPTSPSGKVRRKEIRDMVISGLL</sequence>
<evidence type="ECO:0008006" key="9">
    <source>
        <dbReference type="Google" id="ProtNLM"/>
    </source>
</evidence>
<proteinExistence type="inferred from homology"/>
<keyword evidence="4" id="KW-0576">Peroxisome</keyword>
<dbReference type="Pfam" id="PF13193">
    <property type="entry name" value="AMP-binding_C"/>
    <property type="match status" value="1"/>
</dbReference>
<feature type="domain" description="AMP-dependent synthetase/ligase" evidence="5">
    <location>
        <begin position="40"/>
        <end position="411"/>
    </location>
</feature>
<dbReference type="PANTHER" id="PTHR24096:SF149">
    <property type="entry name" value="AMP-BINDING DOMAIN-CONTAINING PROTEIN-RELATED"/>
    <property type="match status" value="1"/>
</dbReference>
<evidence type="ECO:0000256" key="3">
    <source>
        <dbReference type="ARBA" id="ARBA00022598"/>
    </source>
</evidence>
<organism evidence="7 8">
    <name type="scientific">Dendroctonus ponderosae</name>
    <name type="common">Mountain pine beetle</name>
    <dbReference type="NCBI Taxonomy" id="77166"/>
    <lineage>
        <taxon>Eukaryota</taxon>
        <taxon>Metazoa</taxon>
        <taxon>Ecdysozoa</taxon>
        <taxon>Arthropoda</taxon>
        <taxon>Hexapoda</taxon>
        <taxon>Insecta</taxon>
        <taxon>Pterygota</taxon>
        <taxon>Neoptera</taxon>
        <taxon>Endopterygota</taxon>
        <taxon>Coleoptera</taxon>
        <taxon>Polyphaga</taxon>
        <taxon>Cucujiformia</taxon>
        <taxon>Curculionidae</taxon>
        <taxon>Scolytinae</taxon>
        <taxon>Dendroctonus</taxon>
    </lineage>
</organism>
<accession>A0AAR5PZW6</accession>
<comment type="similarity">
    <text evidence="2">Belongs to the ATP-dependent AMP-binding enzyme family.</text>
</comment>
<protein>
    <recommendedName>
        <fullName evidence="9">Luciferin 4-monooxygenase</fullName>
    </recommendedName>
</protein>
<dbReference type="InterPro" id="IPR000873">
    <property type="entry name" value="AMP-dep_synth/lig_dom"/>
</dbReference>
<dbReference type="InterPro" id="IPR025110">
    <property type="entry name" value="AMP-bd_C"/>
</dbReference>